<protein>
    <submittedName>
        <fullName evidence="1">(northern house mosquito) hypothetical protein</fullName>
    </submittedName>
</protein>
<dbReference type="EMBL" id="HBUE01212717">
    <property type="protein sequence ID" value="CAG6535128.1"/>
    <property type="molecule type" value="Transcribed_RNA"/>
</dbReference>
<organism evidence="1">
    <name type="scientific">Culex pipiens</name>
    <name type="common">House mosquito</name>
    <dbReference type="NCBI Taxonomy" id="7175"/>
    <lineage>
        <taxon>Eukaryota</taxon>
        <taxon>Metazoa</taxon>
        <taxon>Ecdysozoa</taxon>
        <taxon>Arthropoda</taxon>
        <taxon>Hexapoda</taxon>
        <taxon>Insecta</taxon>
        <taxon>Pterygota</taxon>
        <taxon>Neoptera</taxon>
        <taxon>Endopterygota</taxon>
        <taxon>Diptera</taxon>
        <taxon>Nematocera</taxon>
        <taxon>Culicoidea</taxon>
        <taxon>Culicidae</taxon>
        <taxon>Culicinae</taxon>
        <taxon>Culicini</taxon>
        <taxon>Culex</taxon>
        <taxon>Culex</taxon>
    </lineage>
</organism>
<evidence type="ECO:0000313" key="1">
    <source>
        <dbReference type="EMBL" id="CAG6587089.1"/>
    </source>
</evidence>
<dbReference type="AlphaFoldDB" id="A0A8D8K9Y7"/>
<dbReference type="EMBL" id="HBUE01319208">
    <property type="protein sequence ID" value="CAG6587095.1"/>
    <property type="molecule type" value="Transcribed_RNA"/>
</dbReference>
<accession>A0A8D8K9Y7</accession>
<dbReference type="EMBL" id="HBUE01212711">
    <property type="protein sequence ID" value="CAG6535122.1"/>
    <property type="molecule type" value="Transcribed_RNA"/>
</dbReference>
<proteinExistence type="predicted"/>
<name>A0A8D8K9Y7_CULPI</name>
<reference evidence="1" key="1">
    <citation type="submission" date="2021-05" db="EMBL/GenBank/DDBJ databases">
        <authorList>
            <person name="Alioto T."/>
            <person name="Alioto T."/>
            <person name="Gomez Garrido J."/>
        </authorList>
    </citation>
    <scope>NUCLEOTIDE SEQUENCE</scope>
</reference>
<dbReference type="EMBL" id="HBUE01319202">
    <property type="protein sequence ID" value="CAG6587089.1"/>
    <property type="molecule type" value="Transcribed_RNA"/>
</dbReference>
<sequence>MTSQAALGQLVLVRVTNFPGGTAPTCCVLTDATLFPRSEEFGAIHVGIDELGRLVHVSETHNQIRNIHQATSTKTHSTQFTKAVQIDEVSSSGTFSPIA</sequence>